<organism evidence="2 3">
    <name type="scientific">Oldenlandia corymbosa var. corymbosa</name>
    <dbReference type="NCBI Taxonomy" id="529605"/>
    <lineage>
        <taxon>Eukaryota</taxon>
        <taxon>Viridiplantae</taxon>
        <taxon>Streptophyta</taxon>
        <taxon>Embryophyta</taxon>
        <taxon>Tracheophyta</taxon>
        <taxon>Spermatophyta</taxon>
        <taxon>Magnoliopsida</taxon>
        <taxon>eudicotyledons</taxon>
        <taxon>Gunneridae</taxon>
        <taxon>Pentapetalae</taxon>
        <taxon>asterids</taxon>
        <taxon>lamiids</taxon>
        <taxon>Gentianales</taxon>
        <taxon>Rubiaceae</taxon>
        <taxon>Rubioideae</taxon>
        <taxon>Spermacoceae</taxon>
        <taxon>Hedyotis-Oldenlandia complex</taxon>
        <taxon>Oldenlandia</taxon>
    </lineage>
</organism>
<evidence type="ECO:0000313" key="3">
    <source>
        <dbReference type="Proteomes" id="UP001161247"/>
    </source>
</evidence>
<gene>
    <name evidence="2" type="ORF">OLC1_LOCUS5408</name>
</gene>
<dbReference type="Proteomes" id="UP001161247">
    <property type="component" value="Chromosome 2"/>
</dbReference>
<feature type="region of interest" description="Disordered" evidence="1">
    <location>
        <begin position="74"/>
        <end position="192"/>
    </location>
</feature>
<proteinExistence type="predicted"/>
<dbReference type="EMBL" id="OX459119">
    <property type="protein sequence ID" value="CAI9094185.1"/>
    <property type="molecule type" value="Genomic_DNA"/>
</dbReference>
<accession>A0AAV1CGT6</accession>
<dbReference type="PANTHER" id="PTHR36723">
    <property type="entry name" value="F22C12.19"/>
    <property type="match status" value="1"/>
</dbReference>
<evidence type="ECO:0000313" key="2">
    <source>
        <dbReference type="EMBL" id="CAI9094185.1"/>
    </source>
</evidence>
<evidence type="ECO:0000256" key="1">
    <source>
        <dbReference type="SAM" id="MobiDB-lite"/>
    </source>
</evidence>
<feature type="region of interest" description="Disordered" evidence="1">
    <location>
        <begin position="294"/>
        <end position="330"/>
    </location>
</feature>
<feature type="compositionally biased region" description="Low complexity" evidence="1">
    <location>
        <begin position="294"/>
        <end position="307"/>
    </location>
</feature>
<protein>
    <submittedName>
        <fullName evidence="2">OLC1v1029878C1</fullName>
    </submittedName>
</protein>
<name>A0AAV1CGT6_OLDCO</name>
<dbReference type="PANTHER" id="PTHR36723:SF1">
    <property type="entry name" value="F22C12.19"/>
    <property type="match status" value="1"/>
</dbReference>
<reference evidence="2" key="1">
    <citation type="submission" date="2023-03" db="EMBL/GenBank/DDBJ databases">
        <authorList>
            <person name="Julca I."/>
        </authorList>
    </citation>
    <scope>NUCLEOTIDE SEQUENCE</scope>
</reference>
<feature type="compositionally biased region" description="Polar residues" evidence="1">
    <location>
        <begin position="77"/>
        <end position="87"/>
    </location>
</feature>
<feature type="compositionally biased region" description="Polar residues" evidence="1">
    <location>
        <begin position="316"/>
        <end position="325"/>
    </location>
</feature>
<feature type="region of interest" description="Disordered" evidence="1">
    <location>
        <begin position="596"/>
        <end position="619"/>
    </location>
</feature>
<feature type="compositionally biased region" description="Basic and acidic residues" evidence="1">
    <location>
        <begin position="610"/>
        <end position="619"/>
    </location>
</feature>
<sequence>MNGVELALPEAVISTAKLMGSRGFGGGGGGDVGASIGKVEIGRSEANSAAMLSSVDSYGQRDPAFLFKIPDSRRYLPNSQRPSSHSIDNSKELKHGVNASQALISGSEAKQLQRSGKVSRSNSGSLKRPRVVQLSLPLSENGEEDRKSNSGVGASPIKSINAEKAQLTKQKSNSNVKRADKRNGRTPRSRSDSFCLKNGFNFSSVGGGGNFLAYGSKSDIFDVAKPIDELPLDALLDGSYKRPRLENEKGKDVRDLNENLLNSVRKACAVLQLGSPVPIQNSVEVDNNYNQKVSVGPISSGSSSSSRMDSKADSSTVSGPSTNKDSSGDVKSPAFTIDSLLIAPRDVLERLALPPSKELDSLLLDAVKPASSSRNATELRMGKSTSYRNGLPPFTWSINSSGSSKSGADAVRISASRTACPGRWVKVGNTLTPSEDSDGSLVDIQSLTFDQRLVPVGKLESVPLGVERFSSKCVSISPSEVELTSTACSASMEPAVDYSPRLLDAAETLCGIASHSLYQSSQEASKSVNKPSQKIAEACNFKLTQRSMIPGVAHTASAGRDNVFKASDAVFSSRIRLDKRTDTGCLTNLCRKEPINGSAPRSIRSSPSKPLRDSDLEKKPYKNNIINRSFMMPPPTSRVIDRACSSSRQKLKQIGSAGWNNSAAKNLD</sequence>
<feature type="compositionally biased region" description="Polar residues" evidence="1">
    <location>
        <begin position="98"/>
        <end position="125"/>
    </location>
</feature>
<dbReference type="AlphaFoldDB" id="A0AAV1CGT6"/>
<feature type="compositionally biased region" description="Polar residues" evidence="1">
    <location>
        <begin position="167"/>
        <end position="176"/>
    </location>
</feature>
<keyword evidence="3" id="KW-1185">Reference proteome</keyword>